<feature type="region of interest" description="Disordered" evidence="1">
    <location>
        <begin position="311"/>
        <end position="338"/>
    </location>
</feature>
<sequence>MDQLLSKAGNQIVTFAIRSGVSVASGYALRTVVKLMERVPEGDKRKIERLRNQLSTRVEILTYAIELIELANARGNSNIESTIKLTRELKYEIDDFEKDIDHILSQDVITEDTVKQCQITIKEILNKIDESIPIINLSMTTSGINLRNGVNTSDISLGRLIQCSNYLIQSNSKKFTLKSLVGPKFDLRMFNIFYNPANHQAGNGEYVTWREKFSRSSVWIKRVAPNGTAVRFNYKLCIKENFDDGRYHETEGDSKETPILMEYSICDIKKIFFGASGKLLKLDDINSPVLILKIVNEENNTEWIALGEKISYDSDEEEDEEELEEEEEEQEQVNDDSKILDNIDDESDILPTENSLSSLEYILRLSLLQVIDQISITEIKDERIKLFLQNQSIGRHSKPEVHEVHHDDKEEVTEVTNVDNDEISNAKKEEVVSAIASKESSNLVDSMGHHLKDLKIDSVYVSYE</sequence>
<dbReference type="Proteomes" id="UP001165120">
    <property type="component" value="Unassembled WGS sequence"/>
</dbReference>
<protein>
    <submittedName>
        <fullName evidence="2">Unnamed protein product</fullName>
    </submittedName>
</protein>
<organism evidence="2 3">
    <name type="scientific">Candida boidinii</name>
    <name type="common">Yeast</name>
    <dbReference type="NCBI Taxonomy" id="5477"/>
    <lineage>
        <taxon>Eukaryota</taxon>
        <taxon>Fungi</taxon>
        <taxon>Dikarya</taxon>
        <taxon>Ascomycota</taxon>
        <taxon>Saccharomycotina</taxon>
        <taxon>Pichiomycetes</taxon>
        <taxon>Pichiales</taxon>
        <taxon>Pichiaceae</taxon>
        <taxon>Ogataea</taxon>
        <taxon>Ogataea/Candida clade</taxon>
    </lineage>
</organism>
<comment type="caution">
    <text evidence="2">The sequence shown here is derived from an EMBL/GenBank/DDBJ whole genome shotgun (WGS) entry which is preliminary data.</text>
</comment>
<gene>
    <name evidence="2" type="ORF">Cboi02_000065800</name>
</gene>
<keyword evidence="3" id="KW-1185">Reference proteome</keyword>
<dbReference type="GO" id="GO:0005737">
    <property type="term" value="C:cytoplasm"/>
    <property type="evidence" value="ECO:0007669"/>
    <property type="project" value="TreeGrafter"/>
</dbReference>
<evidence type="ECO:0000256" key="1">
    <source>
        <dbReference type="SAM" id="MobiDB-lite"/>
    </source>
</evidence>
<dbReference type="GO" id="GO:0005634">
    <property type="term" value="C:nucleus"/>
    <property type="evidence" value="ECO:0007669"/>
    <property type="project" value="TreeGrafter"/>
</dbReference>
<dbReference type="GO" id="GO:0030695">
    <property type="term" value="F:GTPase regulator activity"/>
    <property type="evidence" value="ECO:0007669"/>
    <property type="project" value="TreeGrafter"/>
</dbReference>
<dbReference type="EMBL" id="BSXN01000125">
    <property type="protein sequence ID" value="GME67229.1"/>
    <property type="molecule type" value="Genomic_DNA"/>
</dbReference>
<dbReference type="InterPro" id="IPR008812">
    <property type="entry name" value="Ran_GTP-bd-rel"/>
</dbReference>
<dbReference type="Pfam" id="PF05508">
    <property type="entry name" value="Ran-binding"/>
    <property type="match status" value="1"/>
</dbReference>
<proteinExistence type="predicted"/>
<evidence type="ECO:0000313" key="3">
    <source>
        <dbReference type="Proteomes" id="UP001165120"/>
    </source>
</evidence>
<reference evidence="2" key="1">
    <citation type="submission" date="2023-04" db="EMBL/GenBank/DDBJ databases">
        <title>Candida boidinii NBRC 10035.</title>
        <authorList>
            <person name="Ichikawa N."/>
            <person name="Sato H."/>
            <person name="Tonouchi N."/>
        </authorList>
    </citation>
    <scope>NUCLEOTIDE SEQUENCE</scope>
    <source>
        <strain evidence="2">NBRC 10035</strain>
    </source>
</reference>
<evidence type="ECO:0000313" key="2">
    <source>
        <dbReference type="EMBL" id="GME67229.1"/>
    </source>
</evidence>
<dbReference type="PANTHER" id="PTHR31010:SF2">
    <property type="entry name" value="RAN-SPECIFIC GTPASE-ACTIVATING PROTEIN 30"/>
    <property type="match status" value="1"/>
</dbReference>
<name>A0A9W6SVI9_CANBO</name>
<accession>A0A9W6SVI9</accession>
<feature type="compositionally biased region" description="Acidic residues" evidence="1">
    <location>
        <begin position="313"/>
        <end position="334"/>
    </location>
</feature>
<dbReference type="PANTHER" id="PTHR31010">
    <property type="entry name" value="RAN-SPECIFIC GTPASE-ACTIVATING PROTEIN 30-RELATED"/>
    <property type="match status" value="1"/>
</dbReference>
<dbReference type="AlphaFoldDB" id="A0A9W6SVI9"/>